<dbReference type="RefSeq" id="WP_074972826.1">
    <property type="nucleotide sequence ID" value="NZ_AP022213.1"/>
</dbReference>
<reference evidence="2 7" key="1">
    <citation type="submission" date="2019-12" db="EMBL/GenBank/DDBJ databases">
        <title>complete genome sequences of Pseudomonas otitidis str. WP8-S17-CRE-03 isolated from wastewater treatment plant effluent.</title>
        <authorList>
            <person name="Sekizuka T."/>
            <person name="Itokawa K."/>
            <person name="Yatsu K."/>
            <person name="Inamine Y."/>
            <person name="Kuroda M."/>
        </authorList>
    </citation>
    <scope>NUCLEOTIDE SEQUENCE [LARGE SCALE GENOMIC DNA]</scope>
    <source>
        <strain evidence="2 7">WP8-S17-CRE-03</strain>
    </source>
</reference>
<sequence>MTRSQVRRLLALEWWAHLGAALGPLFLVNLLFGSGDPVFPALEMPLFIAALISMFISLPLFRGYKRALIATEKALDGDHEREAWIELRRVRRVALLGAGLPAWVGAVAVFAGLNAVALVLLALSSAVVLSLYRIPRQLA</sequence>
<keyword evidence="1" id="KW-1133">Transmembrane helix</keyword>
<proteinExistence type="predicted"/>
<dbReference type="AlphaFoldDB" id="A0A1I0UPH8"/>
<feature type="transmembrane region" description="Helical" evidence="1">
    <location>
        <begin position="117"/>
        <end position="134"/>
    </location>
</feature>
<dbReference type="GeneID" id="57396060"/>
<dbReference type="KEGG" id="poj:PtoMrB4_08470"/>
<evidence type="ECO:0000313" key="5">
    <source>
        <dbReference type="Proteomes" id="UP000461288"/>
    </source>
</evidence>
<evidence type="ECO:0000256" key="1">
    <source>
        <dbReference type="SAM" id="Phobius"/>
    </source>
</evidence>
<gene>
    <name evidence="4" type="ORF">GO594_10035</name>
    <name evidence="3" type="ORF">PtoMrB4_08470</name>
    <name evidence="2" type="ORF">WP8S17C03_08080</name>
</gene>
<evidence type="ECO:0000313" key="2">
    <source>
        <dbReference type="EMBL" id="BBT14759.1"/>
    </source>
</evidence>
<dbReference type="EMBL" id="AP022642">
    <property type="protein sequence ID" value="BCA26870.1"/>
    <property type="molecule type" value="Genomic_DNA"/>
</dbReference>
<keyword evidence="1" id="KW-0472">Membrane</keyword>
<feature type="transmembrane region" description="Helical" evidence="1">
    <location>
        <begin position="12"/>
        <end position="32"/>
    </location>
</feature>
<evidence type="ECO:0000313" key="6">
    <source>
        <dbReference type="Proteomes" id="UP000501237"/>
    </source>
</evidence>
<dbReference type="STRING" id="319939.SAMN05216263_11987"/>
<dbReference type="Proteomes" id="UP000501237">
    <property type="component" value="Chromosome"/>
</dbReference>
<feature type="transmembrane region" description="Helical" evidence="1">
    <location>
        <begin position="93"/>
        <end position="111"/>
    </location>
</feature>
<dbReference type="EMBL" id="WTFN01000019">
    <property type="protein sequence ID" value="MWK56313.1"/>
    <property type="molecule type" value="Genomic_DNA"/>
</dbReference>
<evidence type="ECO:0000313" key="7">
    <source>
        <dbReference type="Proteomes" id="UP000515591"/>
    </source>
</evidence>
<dbReference type="Proteomes" id="UP000461288">
    <property type="component" value="Unassembled WGS sequence"/>
</dbReference>
<evidence type="ECO:0000313" key="4">
    <source>
        <dbReference type="EMBL" id="MWK56313.1"/>
    </source>
</evidence>
<keyword evidence="1" id="KW-0812">Transmembrane</keyword>
<reference evidence="3 6" key="3">
    <citation type="journal article" date="2020" name="Microbiol. Resour. Announc.">
        <title>Complete genome sequence of Pseudomonas otitidis strain MrB4, isolated from Lake Biwa in Japan.</title>
        <authorList>
            <person name="Miyazaki K."/>
            <person name="Hase E."/>
            <person name="Maruya T."/>
        </authorList>
    </citation>
    <scope>NUCLEOTIDE SEQUENCE [LARGE SCALE GENOMIC DNA]</scope>
    <source>
        <strain evidence="3 6">MrB4</strain>
    </source>
</reference>
<feature type="transmembrane region" description="Helical" evidence="1">
    <location>
        <begin position="44"/>
        <end position="61"/>
    </location>
</feature>
<organism evidence="4 5">
    <name type="scientific">Metapseudomonas otitidis</name>
    <dbReference type="NCBI Taxonomy" id="319939"/>
    <lineage>
        <taxon>Bacteria</taxon>
        <taxon>Pseudomonadati</taxon>
        <taxon>Pseudomonadota</taxon>
        <taxon>Gammaproteobacteria</taxon>
        <taxon>Pseudomonadales</taxon>
        <taxon>Pseudomonadaceae</taxon>
        <taxon>Metapseudomonas</taxon>
    </lineage>
</organism>
<evidence type="ECO:0000313" key="3">
    <source>
        <dbReference type="EMBL" id="BCA26870.1"/>
    </source>
</evidence>
<protein>
    <submittedName>
        <fullName evidence="4">MFS transporter</fullName>
    </submittedName>
</protein>
<name>A0A1I0UPH8_9GAMM</name>
<dbReference type="EMBL" id="AP022213">
    <property type="protein sequence ID" value="BBT14759.1"/>
    <property type="molecule type" value="Genomic_DNA"/>
</dbReference>
<accession>A0A1I0UPH8</accession>
<reference evidence="4 5" key="2">
    <citation type="submission" date="2019-12" db="EMBL/GenBank/DDBJ databases">
        <title>Draft genome sequence of Pseudomonas otitidis recovered from a chicken carcass.</title>
        <authorList>
            <person name="Vieira T.R."/>
            <person name="Oliviera E.F.C."/>
            <person name="Silva N.M.V."/>
            <person name="Sambrano G.E."/>
            <person name="Cibulski S.P."/>
            <person name="Cardoso M.R.I."/>
        </authorList>
    </citation>
    <scope>NUCLEOTIDE SEQUENCE [LARGE SCALE GENOMIC DNA]</scope>
    <source>
        <strain evidence="4 5">25_K</strain>
    </source>
</reference>
<dbReference type="Proteomes" id="UP000515591">
    <property type="component" value="Chromosome"/>
</dbReference>